<evidence type="ECO:0000313" key="2">
    <source>
        <dbReference type="Proteomes" id="UP000008178"/>
    </source>
</evidence>
<dbReference type="GeneID" id="93725225"/>
<dbReference type="STRING" id="585394.RHOM_12815"/>
<dbReference type="RefSeq" id="WP_014080677.1">
    <property type="nucleotide sequence ID" value="NC_015977.1"/>
</dbReference>
<proteinExistence type="predicted"/>
<reference evidence="1 2" key="1">
    <citation type="journal article" date="2015" name="Genome Announc.">
        <title>Complete genome sequence of the human gut symbiont Roseburia hominis.</title>
        <authorList>
            <person name="Travis A.J."/>
            <person name="Kelly D."/>
            <person name="Flint H.J."/>
            <person name="Aminov R.I."/>
        </authorList>
    </citation>
    <scope>NUCLEOTIDE SEQUENCE [LARGE SCALE GENOMIC DNA]</scope>
    <source>
        <strain evidence="2">DSM 16839 / JCM 17582 / NCIMB 14029 / A2-183</strain>
    </source>
</reference>
<dbReference type="AlphaFoldDB" id="G2SY83"/>
<accession>G2SY83</accession>
<dbReference type="EMBL" id="CP003040">
    <property type="protein sequence ID" value="AEN97671.1"/>
    <property type="molecule type" value="Genomic_DNA"/>
</dbReference>
<dbReference type="KEGG" id="rho:RHOM_12815"/>
<name>G2SY83_ROSHA</name>
<sequence length="44" mass="5294">MRDTAWQMRTAMMCDRMCRMSMYGGMDVNVVRLFPDSSDLWKNR</sequence>
<evidence type="ECO:0000313" key="1">
    <source>
        <dbReference type="EMBL" id="AEN97671.1"/>
    </source>
</evidence>
<gene>
    <name evidence="1" type="ordered locus">RHOM_12815</name>
</gene>
<keyword evidence="2" id="KW-1185">Reference proteome</keyword>
<organism evidence="1 2">
    <name type="scientific">Roseburia hominis (strain DSM 16839 / JCM 17582 / NCIMB 14029 / A2-183)</name>
    <dbReference type="NCBI Taxonomy" id="585394"/>
    <lineage>
        <taxon>Bacteria</taxon>
        <taxon>Bacillati</taxon>
        <taxon>Bacillota</taxon>
        <taxon>Clostridia</taxon>
        <taxon>Lachnospirales</taxon>
        <taxon>Lachnospiraceae</taxon>
        <taxon>Roseburia</taxon>
    </lineage>
</organism>
<dbReference type="HOGENOM" id="CLU_3221516_0_0_9"/>
<protein>
    <submittedName>
        <fullName evidence="1">Uncharacterized protein</fullName>
    </submittedName>
</protein>
<dbReference type="Proteomes" id="UP000008178">
    <property type="component" value="Chromosome"/>
</dbReference>